<dbReference type="Pfam" id="PF00126">
    <property type="entry name" value="HTH_1"/>
    <property type="match status" value="1"/>
</dbReference>
<dbReference type="RefSeq" id="WP_320421511.1">
    <property type="nucleotide sequence ID" value="NZ_JAXCLA010000001.1"/>
</dbReference>
<keyword evidence="3" id="KW-0238">DNA-binding</keyword>
<gene>
    <name evidence="7" type="primary">nhaR</name>
    <name evidence="7" type="ORF">SNE35_03810</name>
</gene>
<name>A0ABU5DBF9_9BURK</name>
<dbReference type="Proteomes" id="UP001285263">
    <property type="component" value="Unassembled WGS sequence"/>
</dbReference>
<dbReference type="Gene3D" id="1.10.10.10">
    <property type="entry name" value="Winged helix-like DNA-binding domain superfamily/Winged helix DNA-binding domain"/>
    <property type="match status" value="1"/>
</dbReference>
<evidence type="ECO:0000256" key="5">
    <source>
        <dbReference type="ARBA" id="ARBA00023163"/>
    </source>
</evidence>
<dbReference type="InterPro" id="IPR036388">
    <property type="entry name" value="WH-like_DNA-bd_sf"/>
</dbReference>
<keyword evidence="2" id="KW-0805">Transcription regulation</keyword>
<protein>
    <submittedName>
        <fullName evidence="7">Transcriptional activator NhaR</fullName>
    </submittedName>
</protein>
<dbReference type="SUPFAM" id="SSF53850">
    <property type="entry name" value="Periplasmic binding protein-like II"/>
    <property type="match status" value="1"/>
</dbReference>
<dbReference type="PANTHER" id="PTHR30293:SF2">
    <property type="entry name" value="TRANSCRIPTIONAL ACTIVATOR PROTEIN NHAR"/>
    <property type="match status" value="1"/>
</dbReference>
<organism evidence="7 8">
    <name type="scientific">Roseateles agri</name>
    <dbReference type="NCBI Taxonomy" id="3098619"/>
    <lineage>
        <taxon>Bacteria</taxon>
        <taxon>Pseudomonadati</taxon>
        <taxon>Pseudomonadota</taxon>
        <taxon>Betaproteobacteria</taxon>
        <taxon>Burkholderiales</taxon>
        <taxon>Sphaerotilaceae</taxon>
        <taxon>Roseateles</taxon>
    </lineage>
</organism>
<accession>A0ABU5DBF9</accession>
<dbReference type="EMBL" id="JAXCLA010000001">
    <property type="protein sequence ID" value="MDY0743612.1"/>
    <property type="molecule type" value="Genomic_DNA"/>
</dbReference>
<dbReference type="InterPro" id="IPR000847">
    <property type="entry name" value="LysR_HTH_N"/>
</dbReference>
<dbReference type="Gene3D" id="3.40.190.290">
    <property type="match status" value="1"/>
</dbReference>
<comment type="caution">
    <text evidence="7">The sequence shown here is derived from an EMBL/GenBank/DDBJ whole genome shotgun (WGS) entry which is preliminary data.</text>
</comment>
<dbReference type="Pfam" id="PF03466">
    <property type="entry name" value="LysR_substrate"/>
    <property type="match status" value="1"/>
</dbReference>
<evidence type="ECO:0000259" key="6">
    <source>
        <dbReference type="PROSITE" id="PS50931"/>
    </source>
</evidence>
<evidence type="ECO:0000256" key="4">
    <source>
        <dbReference type="ARBA" id="ARBA00023159"/>
    </source>
</evidence>
<feature type="domain" description="HTH lysR-type" evidence="6">
    <location>
        <begin position="1"/>
        <end position="58"/>
    </location>
</feature>
<dbReference type="PANTHER" id="PTHR30293">
    <property type="entry name" value="TRANSCRIPTIONAL REGULATORY PROTEIN NAC-RELATED"/>
    <property type="match status" value="1"/>
</dbReference>
<dbReference type="NCBIfam" id="NF008284">
    <property type="entry name" value="PRK11062.1"/>
    <property type="match status" value="1"/>
</dbReference>
<dbReference type="SUPFAM" id="SSF46785">
    <property type="entry name" value="Winged helix' DNA-binding domain"/>
    <property type="match status" value="1"/>
</dbReference>
<evidence type="ECO:0000313" key="8">
    <source>
        <dbReference type="Proteomes" id="UP001285263"/>
    </source>
</evidence>
<dbReference type="PROSITE" id="PS50931">
    <property type="entry name" value="HTH_LYSR"/>
    <property type="match status" value="1"/>
</dbReference>
<keyword evidence="5" id="KW-0804">Transcription</keyword>
<sequence length="301" mass="32875">MNFNHLRYFWATAKAGGVMRAAEQLHTTPQTLSTQIKLLEDRLGCALFRKAGRRLELTDDGRVALGYAEQIFSLGAELEAAIGRSRSGPAVLDLRVGIADQVPKSIAYRLLEPAQSIEEPVRLICHEGKMQDLLAQLSVHRLDLLIADEPMARKLSVKAFSHPLGRTAMSFFAAPKLIEAGLSGRFPKCLDGAPMLMQGAASAMRQRLDLWLADKGVHPRFVGEFDDAALLTAFGREGSGVFMAPTVLEAETCQQFGVQVLGRTTELVEEFYAISVERRITHPAVVAITEAARGQFLTASA</sequence>
<reference evidence="7 8" key="1">
    <citation type="submission" date="2023-11" db="EMBL/GenBank/DDBJ databases">
        <title>Paucibacter sp. nov., isolated from fresh soil in Korea.</title>
        <authorList>
            <person name="Le N.T.T."/>
        </authorList>
    </citation>
    <scope>NUCLEOTIDE SEQUENCE [LARGE SCALE GENOMIC DNA]</scope>
    <source>
        <strain evidence="7 8">R3-3</strain>
    </source>
</reference>
<keyword evidence="4" id="KW-0010">Activator</keyword>
<proteinExistence type="inferred from homology"/>
<keyword evidence="8" id="KW-1185">Reference proteome</keyword>
<dbReference type="InterPro" id="IPR036390">
    <property type="entry name" value="WH_DNA-bd_sf"/>
</dbReference>
<evidence type="ECO:0000313" key="7">
    <source>
        <dbReference type="EMBL" id="MDY0743612.1"/>
    </source>
</evidence>
<evidence type="ECO:0000256" key="2">
    <source>
        <dbReference type="ARBA" id="ARBA00023015"/>
    </source>
</evidence>
<evidence type="ECO:0000256" key="3">
    <source>
        <dbReference type="ARBA" id="ARBA00023125"/>
    </source>
</evidence>
<dbReference type="InterPro" id="IPR005119">
    <property type="entry name" value="LysR_subst-bd"/>
</dbReference>
<evidence type="ECO:0000256" key="1">
    <source>
        <dbReference type="ARBA" id="ARBA00009437"/>
    </source>
</evidence>
<comment type="similarity">
    <text evidence="1">Belongs to the LysR transcriptional regulatory family.</text>
</comment>